<keyword evidence="1" id="KW-0472">Membrane</keyword>
<dbReference type="AlphaFoldDB" id="A0A5P2BG93"/>
<evidence type="ECO:0000313" key="3">
    <source>
        <dbReference type="Proteomes" id="UP000323046"/>
    </source>
</evidence>
<name>A0A5P2BG93_STRVZ</name>
<protein>
    <submittedName>
        <fullName evidence="2">Uncharacterized protein</fullName>
    </submittedName>
</protein>
<dbReference type="EMBL" id="CP029193">
    <property type="protein sequence ID" value="QES28748.1"/>
    <property type="molecule type" value="Genomic_DNA"/>
</dbReference>
<dbReference type="OrthoDB" id="4252035at2"/>
<dbReference type="Proteomes" id="UP000323046">
    <property type="component" value="Chromosome"/>
</dbReference>
<keyword evidence="1" id="KW-1133">Transmembrane helix</keyword>
<dbReference type="RefSeq" id="WP_150170885.1">
    <property type="nucleotide sequence ID" value="NZ_CP029193.1"/>
</dbReference>
<proteinExistence type="predicted"/>
<feature type="transmembrane region" description="Helical" evidence="1">
    <location>
        <begin position="60"/>
        <end position="77"/>
    </location>
</feature>
<keyword evidence="1" id="KW-0812">Transmembrane</keyword>
<accession>A0A5P2BG93</accession>
<organism evidence="2 3">
    <name type="scientific">Streptomyces venezuelae</name>
    <dbReference type="NCBI Taxonomy" id="54571"/>
    <lineage>
        <taxon>Bacteria</taxon>
        <taxon>Bacillati</taxon>
        <taxon>Actinomycetota</taxon>
        <taxon>Actinomycetes</taxon>
        <taxon>Kitasatosporales</taxon>
        <taxon>Streptomycetaceae</taxon>
        <taxon>Streptomyces</taxon>
    </lineage>
</organism>
<keyword evidence="3" id="KW-1185">Reference proteome</keyword>
<reference evidence="2 3" key="1">
    <citation type="submission" date="2018-05" db="EMBL/GenBank/DDBJ databases">
        <title>Streptomyces venezuelae.</title>
        <authorList>
            <person name="Kim W."/>
            <person name="Lee N."/>
            <person name="Cho B.-K."/>
        </authorList>
    </citation>
    <scope>NUCLEOTIDE SEQUENCE [LARGE SCALE GENOMIC DNA]</scope>
    <source>
        <strain evidence="2 3">ATCC 14583</strain>
    </source>
</reference>
<evidence type="ECO:0000313" key="2">
    <source>
        <dbReference type="EMBL" id="QES28748.1"/>
    </source>
</evidence>
<evidence type="ECO:0000256" key="1">
    <source>
        <dbReference type="SAM" id="Phobius"/>
    </source>
</evidence>
<sequence length="139" mass="16090">MISDNGVEPDGQSAVRQRRMAWQVGVFKCVFLLSMLRMFAAPATKDFFDRYVVSWPTWEWPLYALVPIALIYLYRRPGDWDALRGERGLIKWALLLYLFYALLFAVGAAVWILWAAVVICVSGLIGIWYLNRKERLRAA</sequence>
<feature type="transmembrane region" description="Helical" evidence="1">
    <location>
        <begin position="89"/>
        <end position="106"/>
    </location>
</feature>
<gene>
    <name evidence="2" type="ORF">DEJ47_22000</name>
</gene>
<feature type="transmembrane region" description="Helical" evidence="1">
    <location>
        <begin position="112"/>
        <end position="130"/>
    </location>
</feature>
<feature type="transmembrane region" description="Helical" evidence="1">
    <location>
        <begin position="21"/>
        <end position="40"/>
    </location>
</feature>